<dbReference type="EC" id="2.7.7.13" evidence="2"/>
<dbReference type="InterPro" id="IPR006375">
    <property type="entry name" value="Man1P_GuaTrfase/Man6P_Isoase"/>
</dbReference>
<evidence type="ECO:0000313" key="11">
    <source>
        <dbReference type="EMBL" id="VAW37135.1"/>
    </source>
</evidence>
<dbReference type="CDD" id="cd02509">
    <property type="entry name" value="GDP-M1P_Guanylyltransferase"/>
    <property type="match status" value="1"/>
</dbReference>
<dbReference type="InterPro" id="IPR011051">
    <property type="entry name" value="RmlC_Cupin_sf"/>
</dbReference>
<comment type="catalytic activity">
    <reaction evidence="7">
        <text>alpha-D-mannose 1-phosphate + GTP + H(+) = GDP-alpha-D-mannose + diphosphate</text>
        <dbReference type="Rhea" id="RHEA:15229"/>
        <dbReference type="ChEBI" id="CHEBI:15378"/>
        <dbReference type="ChEBI" id="CHEBI:33019"/>
        <dbReference type="ChEBI" id="CHEBI:37565"/>
        <dbReference type="ChEBI" id="CHEBI:57527"/>
        <dbReference type="ChEBI" id="CHEBI:58409"/>
        <dbReference type="EC" id="2.7.7.13"/>
    </reaction>
</comment>
<keyword evidence="4 11" id="KW-0548">Nucleotidyltransferase</keyword>
<dbReference type="Pfam" id="PF01050">
    <property type="entry name" value="MannoseP_isomer"/>
    <property type="match status" value="1"/>
</dbReference>
<keyword evidence="11" id="KW-0413">Isomerase</keyword>
<comment type="similarity">
    <text evidence="1">Belongs to the mannose-6-phosphate isomerase type 2 family.</text>
</comment>
<dbReference type="GO" id="GO:0009298">
    <property type="term" value="P:GDP-mannose biosynthetic process"/>
    <property type="evidence" value="ECO:0007669"/>
    <property type="project" value="TreeGrafter"/>
</dbReference>
<evidence type="ECO:0000259" key="8">
    <source>
        <dbReference type="Pfam" id="PF00483"/>
    </source>
</evidence>
<dbReference type="AlphaFoldDB" id="A0A3B0V0R1"/>
<name>A0A3B0V0R1_9ZZZZ</name>
<dbReference type="GO" id="GO:0016853">
    <property type="term" value="F:isomerase activity"/>
    <property type="evidence" value="ECO:0007669"/>
    <property type="project" value="UniProtKB-KW"/>
</dbReference>
<dbReference type="GO" id="GO:0000271">
    <property type="term" value="P:polysaccharide biosynthetic process"/>
    <property type="evidence" value="ECO:0007669"/>
    <property type="project" value="InterPro"/>
</dbReference>
<dbReference type="InterPro" id="IPR049577">
    <property type="entry name" value="GMPP_N"/>
</dbReference>
<protein>
    <recommendedName>
        <fullName evidence="2">mannose-1-phosphate guanylyltransferase</fullName>
        <ecNumber evidence="2">2.7.7.13</ecNumber>
    </recommendedName>
</protein>
<dbReference type="InterPro" id="IPR054566">
    <property type="entry name" value="ManC/GMP-like_b-helix"/>
</dbReference>
<evidence type="ECO:0000256" key="4">
    <source>
        <dbReference type="ARBA" id="ARBA00022695"/>
    </source>
</evidence>
<proteinExistence type="inferred from homology"/>
<dbReference type="Pfam" id="PF22640">
    <property type="entry name" value="ManC_GMP_beta-helix"/>
    <property type="match status" value="1"/>
</dbReference>
<gene>
    <name evidence="11" type="ORF">MNBD_GAMMA01-1824</name>
</gene>
<evidence type="ECO:0000259" key="9">
    <source>
        <dbReference type="Pfam" id="PF01050"/>
    </source>
</evidence>
<keyword evidence="5" id="KW-0547">Nucleotide-binding</keyword>
<dbReference type="PANTHER" id="PTHR46390:SF1">
    <property type="entry name" value="MANNOSE-1-PHOSPHATE GUANYLYLTRANSFERASE"/>
    <property type="match status" value="1"/>
</dbReference>
<evidence type="ECO:0000256" key="7">
    <source>
        <dbReference type="ARBA" id="ARBA00047343"/>
    </source>
</evidence>
<dbReference type="SUPFAM" id="SSF51182">
    <property type="entry name" value="RmlC-like cupins"/>
    <property type="match status" value="1"/>
</dbReference>
<reference evidence="11" key="1">
    <citation type="submission" date="2018-06" db="EMBL/GenBank/DDBJ databases">
        <authorList>
            <person name="Zhirakovskaya E."/>
        </authorList>
    </citation>
    <scope>NUCLEOTIDE SEQUENCE</scope>
</reference>
<dbReference type="PANTHER" id="PTHR46390">
    <property type="entry name" value="MANNOSE-1-PHOSPHATE GUANYLYLTRANSFERASE"/>
    <property type="match status" value="1"/>
</dbReference>
<dbReference type="SUPFAM" id="SSF53448">
    <property type="entry name" value="Nucleotide-diphospho-sugar transferases"/>
    <property type="match status" value="1"/>
</dbReference>
<dbReference type="GO" id="GO:0005525">
    <property type="term" value="F:GTP binding"/>
    <property type="evidence" value="ECO:0007669"/>
    <property type="project" value="UniProtKB-KW"/>
</dbReference>
<dbReference type="FunFam" id="2.60.120.10:FF:000032">
    <property type="entry name" value="Mannose-1-phosphate guanylyltransferase/mannose-6-phosphate isomerase"/>
    <property type="match status" value="1"/>
</dbReference>
<sequence>MKLIPIILSGGAGTRLWPVSRRAYPKPFMQLSNGSTLAELTFQRALEVSDDGTVMTVTSRDYYFICRDMYKKVAKSEMHKQIFMLEPMGRNTAPAIALAALEVQQRFGDDAVMLVMPSDHLIKDKSAFKTAVNEGAKLASLGYIATFGIFPTSPETGYGYIKAGDKIAGYDAAVIAEFKEKPDLQTAKEYVASGNYSWNSGMFCLSAKHLLAEMQQTSPAVLTAVKKCFQTKNIQNSAIEFDTDTFAAMPDISIDYAVMEKAKKRAVVDSRFDWNDIGSWNSMAQLAESDECGNRIEGKAITVGSKDCYIRSGDRIVAAVGVENLMIVDTKDAVLVAHRDRSQGVKDVVQFLKANNHEAAIYHQTVHRPWGSYTILEDEDDCKVKRLVVKPGQILSLQKHQRRSEHWTVVSGTAKVRNGDKEFLLESNQSTYIPTNTLHRLENPTNQDIALIEVQCGDYFGEDDIERFEDIYGRTTDD</sequence>
<dbReference type="NCBIfam" id="TIGR01479">
    <property type="entry name" value="GMP_PMI"/>
    <property type="match status" value="1"/>
</dbReference>
<evidence type="ECO:0000256" key="6">
    <source>
        <dbReference type="ARBA" id="ARBA00023134"/>
    </source>
</evidence>
<feature type="domain" description="MannoseP isomerase/GMP-like beta-helix" evidence="10">
    <location>
        <begin position="298"/>
        <end position="350"/>
    </location>
</feature>
<dbReference type="EMBL" id="UOEW01000159">
    <property type="protein sequence ID" value="VAW37135.1"/>
    <property type="molecule type" value="Genomic_DNA"/>
</dbReference>
<evidence type="ECO:0000256" key="3">
    <source>
        <dbReference type="ARBA" id="ARBA00022679"/>
    </source>
</evidence>
<feature type="domain" description="Mannose-6-phosphate isomerase type II C-terminal" evidence="9">
    <location>
        <begin position="356"/>
        <end position="470"/>
    </location>
</feature>
<evidence type="ECO:0000259" key="10">
    <source>
        <dbReference type="Pfam" id="PF22640"/>
    </source>
</evidence>
<evidence type="ECO:0000256" key="2">
    <source>
        <dbReference type="ARBA" id="ARBA00012387"/>
    </source>
</evidence>
<evidence type="ECO:0000256" key="5">
    <source>
        <dbReference type="ARBA" id="ARBA00022741"/>
    </source>
</evidence>
<dbReference type="InterPro" id="IPR029044">
    <property type="entry name" value="Nucleotide-diphossugar_trans"/>
</dbReference>
<dbReference type="InterPro" id="IPR001538">
    <property type="entry name" value="Man6P_isomerase-2_C"/>
</dbReference>
<dbReference type="CDD" id="cd02213">
    <property type="entry name" value="cupin_PMI_typeII_C"/>
    <property type="match status" value="1"/>
</dbReference>
<keyword evidence="6" id="KW-0342">GTP-binding</keyword>
<dbReference type="Pfam" id="PF00483">
    <property type="entry name" value="NTP_transferase"/>
    <property type="match status" value="1"/>
</dbReference>
<organism evidence="11">
    <name type="scientific">hydrothermal vent metagenome</name>
    <dbReference type="NCBI Taxonomy" id="652676"/>
    <lineage>
        <taxon>unclassified sequences</taxon>
        <taxon>metagenomes</taxon>
        <taxon>ecological metagenomes</taxon>
    </lineage>
</organism>
<dbReference type="Gene3D" id="2.60.120.10">
    <property type="entry name" value="Jelly Rolls"/>
    <property type="match status" value="1"/>
</dbReference>
<accession>A0A3B0V0R1</accession>
<dbReference type="FunFam" id="3.90.550.10:FF:000046">
    <property type="entry name" value="Mannose-1-phosphate guanylyltransferase (GDP)"/>
    <property type="match status" value="1"/>
</dbReference>
<dbReference type="InterPro" id="IPR014710">
    <property type="entry name" value="RmlC-like_jellyroll"/>
</dbReference>
<evidence type="ECO:0000256" key="1">
    <source>
        <dbReference type="ARBA" id="ARBA00006115"/>
    </source>
</evidence>
<feature type="domain" description="Nucleotidyl transferase" evidence="8">
    <location>
        <begin position="5"/>
        <end position="289"/>
    </location>
</feature>
<keyword evidence="3 11" id="KW-0808">Transferase</keyword>
<dbReference type="GO" id="GO:0004475">
    <property type="term" value="F:mannose-1-phosphate guanylyltransferase (GTP) activity"/>
    <property type="evidence" value="ECO:0007669"/>
    <property type="project" value="UniProtKB-EC"/>
</dbReference>
<dbReference type="InterPro" id="IPR005835">
    <property type="entry name" value="NTP_transferase_dom"/>
</dbReference>
<dbReference type="Gene3D" id="3.90.550.10">
    <property type="entry name" value="Spore Coat Polysaccharide Biosynthesis Protein SpsA, Chain A"/>
    <property type="match status" value="1"/>
</dbReference>
<dbReference type="InterPro" id="IPR051161">
    <property type="entry name" value="Mannose-6P_isomerase_type2"/>
</dbReference>